<reference evidence="1 2" key="1">
    <citation type="submission" date="2020-02" db="EMBL/GenBank/DDBJ databases">
        <authorList>
            <person name="Brisse S."/>
        </authorList>
    </citation>
    <scope>NUCLEOTIDE SEQUENCE [LARGE SCALE GENOMIC DNA]</scope>
    <source>
        <strain evidence="1">CIP107547</strain>
    </source>
</reference>
<accession>A0A811G3D3</accession>
<evidence type="ECO:0000313" key="2">
    <source>
        <dbReference type="Proteomes" id="UP000480222"/>
    </source>
</evidence>
<dbReference type="AlphaFoldDB" id="A0A811G3D3"/>
<organism evidence="1 2">
    <name type="scientific">Corynebacterium diphtheriae</name>
    <dbReference type="NCBI Taxonomy" id="1717"/>
    <lineage>
        <taxon>Bacteria</taxon>
        <taxon>Bacillati</taxon>
        <taxon>Actinomycetota</taxon>
        <taxon>Actinomycetes</taxon>
        <taxon>Mycobacteriales</taxon>
        <taxon>Corynebacteriaceae</taxon>
        <taxon>Corynebacterium</taxon>
    </lineage>
</organism>
<dbReference type="Proteomes" id="UP000480222">
    <property type="component" value="Unassembled WGS sequence"/>
</dbReference>
<dbReference type="EMBL" id="CADDAV010000023">
    <property type="protein sequence ID" value="CAB0616581.1"/>
    <property type="molecule type" value="Genomic_DNA"/>
</dbReference>
<comment type="caution">
    <text evidence="1">The sequence shown here is derived from an EMBL/GenBank/DDBJ whole genome shotgun (WGS) entry which is preliminary data.</text>
</comment>
<gene>
    <name evidence="1" type="ORF">CIP107547_02040</name>
</gene>
<proteinExistence type="predicted"/>
<sequence>MNTKTAGRENHPKLSSCGFRVLGFEFSPVCYWVFCDLRKQAARGEVCPKLPVVTRQHLILGVTIAGMSISRHLDQYLSERGLVQRAKVVPEDGCQEFLPADRWFGDMPEGEMVENDTPQKYFFDESTGDVIDQARSMIEDLFRS</sequence>
<name>A0A811G3D3_CORDP</name>
<evidence type="ECO:0000313" key="1">
    <source>
        <dbReference type="EMBL" id="CAB0616581.1"/>
    </source>
</evidence>
<protein>
    <submittedName>
        <fullName evidence="1">Uncharacterized protein</fullName>
    </submittedName>
</protein>